<evidence type="ECO:0000313" key="2">
    <source>
        <dbReference type="Proteomes" id="UP001239111"/>
    </source>
</evidence>
<name>A0ACC2P9I1_9HYME</name>
<keyword evidence="2" id="KW-1185">Reference proteome</keyword>
<protein>
    <submittedName>
        <fullName evidence="1">Uncharacterized protein</fullName>
    </submittedName>
</protein>
<dbReference type="EMBL" id="CM056742">
    <property type="protein sequence ID" value="KAJ8680106.1"/>
    <property type="molecule type" value="Genomic_DNA"/>
</dbReference>
<sequence>MASLSGHYQHERNENLDEYFKSVGVPYIPRKMMTMTSPRLEIEKTEDDKWTIRSITMMRTVVLIFRIGEEFEESMPGGVTLKNVATLDEDGSITIHSEGPNETKVTRKYELKDDQIILTMTHEKSGTSAKRYFKKVPA</sequence>
<reference evidence="1" key="1">
    <citation type="submission" date="2023-04" db="EMBL/GenBank/DDBJ databases">
        <title>A chromosome-level genome assembly of the parasitoid wasp Eretmocerus hayati.</title>
        <authorList>
            <person name="Zhong Y."/>
            <person name="Liu S."/>
            <person name="Liu Y."/>
        </authorList>
    </citation>
    <scope>NUCLEOTIDE SEQUENCE</scope>
    <source>
        <strain evidence="1">ZJU_SS_LIU_2023</strain>
    </source>
</reference>
<gene>
    <name evidence="1" type="ORF">QAD02_015893</name>
</gene>
<dbReference type="Proteomes" id="UP001239111">
    <property type="component" value="Chromosome 2"/>
</dbReference>
<organism evidence="1 2">
    <name type="scientific">Eretmocerus hayati</name>
    <dbReference type="NCBI Taxonomy" id="131215"/>
    <lineage>
        <taxon>Eukaryota</taxon>
        <taxon>Metazoa</taxon>
        <taxon>Ecdysozoa</taxon>
        <taxon>Arthropoda</taxon>
        <taxon>Hexapoda</taxon>
        <taxon>Insecta</taxon>
        <taxon>Pterygota</taxon>
        <taxon>Neoptera</taxon>
        <taxon>Endopterygota</taxon>
        <taxon>Hymenoptera</taxon>
        <taxon>Apocrita</taxon>
        <taxon>Proctotrupomorpha</taxon>
        <taxon>Chalcidoidea</taxon>
        <taxon>Aphelinidae</taxon>
        <taxon>Aphelininae</taxon>
        <taxon>Eretmocerus</taxon>
    </lineage>
</organism>
<proteinExistence type="predicted"/>
<evidence type="ECO:0000313" key="1">
    <source>
        <dbReference type="EMBL" id="KAJ8680106.1"/>
    </source>
</evidence>
<comment type="caution">
    <text evidence="1">The sequence shown here is derived from an EMBL/GenBank/DDBJ whole genome shotgun (WGS) entry which is preliminary data.</text>
</comment>
<accession>A0ACC2P9I1</accession>